<evidence type="ECO:0000256" key="1">
    <source>
        <dbReference type="ARBA" id="ARBA00022741"/>
    </source>
</evidence>
<dbReference type="Proteomes" id="UP000701341">
    <property type="component" value="Unassembled WGS sequence"/>
</dbReference>
<evidence type="ECO:0000256" key="7">
    <source>
        <dbReference type="SAM" id="MobiDB-lite"/>
    </source>
</evidence>
<keyword evidence="10" id="KW-1185">Reference proteome</keyword>
<organism evidence="9 10">
    <name type="scientific">Penicillium crustosum</name>
    <name type="common">Blue mold fungus</name>
    <dbReference type="NCBI Taxonomy" id="36656"/>
    <lineage>
        <taxon>Eukaryota</taxon>
        <taxon>Fungi</taxon>
        <taxon>Dikarya</taxon>
        <taxon>Ascomycota</taxon>
        <taxon>Pezizomycotina</taxon>
        <taxon>Eurotiomycetes</taxon>
        <taxon>Eurotiomycetidae</taxon>
        <taxon>Eurotiales</taxon>
        <taxon>Aspergillaceae</taxon>
        <taxon>Penicillium</taxon>
    </lineage>
</organism>
<evidence type="ECO:0000256" key="3">
    <source>
        <dbReference type="ARBA" id="ARBA00022857"/>
    </source>
</evidence>
<dbReference type="InterPro" id="IPR029056">
    <property type="entry name" value="Ribokinase-like"/>
</dbReference>
<dbReference type="GO" id="GO:0047453">
    <property type="term" value="F:ATP-dependent NAD(P)H-hydrate dehydratase activity"/>
    <property type="evidence" value="ECO:0007669"/>
    <property type="project" value="UniProtKB-EC"/>
</dbReference>
<protein>
    <recommendedName>
        <fullName evidence="8">YjeF C-terminal domain-containing protein</fullName>
    </recommendedName>
</protein>
<keyword evidence="5" id="KW-0456">Lyase</keyword>
<comment type="caution">
    <text evidence="9">The sequence shown here is derived from an EMBL/GenBank/DDBJ whole genome shotgun (WGS) entry which is preliminary data.</text>
</comment>
<evidence type="ECO:0000259" key="8">
    <source>
        <dbReference type="Pfam" id="PF01256"/>
    </source>
</evidence>
<feature type="domain" description="YjeF C-terminal" evidence="8">
    <location>
        <begin position="57"/>
        <end position="140"/>
    </location>
</feature>
<dbReference type="AlphaFoldDB" id="A0A9P5GCZ3"/>
<proteinExistence type="predicted"/>
<dbReference type="Pfam" id="PF01256">
    <property type="entry name" value="Carb_kinase"/>
    <property type="match status" value="1"/>
</dbReference>
<dbReference type="PANTHER" id="PTHR12592:SF0">
    <property type="entry name" value="ATP-DEPENDENT (S)-NAD(P)H-HYDRATE DEHYDRATASE"/>
    <property type="match status" value="1"/>
</dbReference>
<comment type="catalytic activity">
    <reaction evidence="6">
        <text>(6S)-NADPHX + ATP = ADP + phosphate + NADPH + H(+)</text>
        <dbReference type="Rhea" id="RHEA:32231"/>
        <dbReference type="ChEBI" id="CHEBI:15378"/>
        <dbReference type="ChEBI" id="CHEBI:30616"/>
        <dbReference type="ChEBI" id="CHEBI:43474"/>
        <dbReference type="ChEBI" id="CHEBI:57783"/>
        <dbReference type="ChEBI" id="CHEBI:64076"/>
        <dbReference type="ChEBI" id="CHEBI:456216"/>
        <dbReference type="EC" id="4.2.1.93"/>
    </reaction>
</comment>
<dbReference type="GO" id="GO:0005524">
    <property type="term" value="F:ATP binding"/>
    <property type="evidence" value="ECO:0007669"/>
    <property type="project" value="UniProtKB-KW"/>
</dbReference>
<evidence type="ECO:0000256" key="5">
    <source>
        <dbReference type="ARBA" id="ARBA00023239"/>
    </source>
</evidence>
<keyword evidence="3" id="KW-0521">NADP</keyword>
<keyword evidence="4" id="KW-0520">NAD</keyword>
<dbReference type="GO" id="GO:0110051">
    <property type="term" value="P:metabolite repair"/>
    <property type="evidence" value="ECO:0007669"/>
    <property type="project" value="TreeGrafter"/>
</dbReference>
<keyword evidence="2" id="KW-0067">ATP-binding</keyword>
<sequence>MTTHHSPNHLHIIAISSSLAHNLVHTTIGCGKQGFPSAQPYLSHTPFLFYLCFVQKVRLHALIIGAGLRRNGAILKVVAEVIREARSRSILFLLDVDGLLIGTEDTGVVKGHKNCILTSNVVEYGRLAKALGIDVTSPAEDNANDAQSLEEVQAEPSSEGKRISPATTLLLTTWAGNSIMRECSRWSFKATGRSMQASDLTGEVPGTFLKLIGEPEETKTSL</sequence>
<keyword evidence="1" id="KW-0547">Nucleotide-binding</keyword>
<dbReference type="SUPFAM" id="SSF53613">
    <property type="entry name" value="Ribokinase-like"/>
    <property type="match status" value="1"/>
</dbReference>
<feature type="region of interest" description="Disordered" evidence="7">
    <location>
        <begin position="139"/>
        <end position="161"/>
    </location>
</feature>
<name>A0A9P5GCZ3_PENCR</name>
<dbReference type="EMBL" id="JAAOZQ010000119">
    <property type="protein sequence ID" value="KAF7517243.1"/>
    <property type="molecule type" value="Genomic_DNA"/>
</dbReference>
<gene>
    <name evidence="9" type="ORF">PCG10_001344</name>
</gene>
<reference evidence="9" key="1">
    <citation type="submission" date="2020-02" db="EMBL/GenBank/DDBJ databases">
        <authorList>
            <person name="Lichtner F.J."/>
        </authorList>
    </citation>
    <scope>NUCLEOTIDE SEQUENCE</scope>
    <source>
        <strain evidence="9">G10</strain>
    </source>
</reference>
<dbReference type="PANTHER" id="PTHR12592">
    <property type="entry name" value="ATP-DEPENDENT (S)-NAD(P)H-HYDRATE DEHYDRATASE FAMILY MEMBER"/>
    <property type="match status" value="1"/>
</dbReference>
<dbReference type="InterPro" id="IPR000631">
    <property type="entry name" value="CARKD"/>
</dbReference>
<evidence type="ECO:0000256" key="6">
    <source>
        <dbReference type="ARBA" id="ARBA00047472"/>
    </source>
</evidence>
<evidence type="ECO:0000256" key="2">
    <source>
        <dbReference type="ARBA" id="ARBA00022840"/>
    </source>
</evidence>
<evidence type="ECO:0000256" key="4">
    <source>
        <dbReference type="ARBA" id="ARBA00023027"/>
    </source>
</evidence>
<dbReference type="Gene3D" id="3.40.1190.20">
    <property type="match status" value="1"/>
</dbReference>
<evidence type="ECO:0000313" key="10">
    <source>
        <dbReference type="Proteomes" id="UP000701341"/>
    </source>
</evidence>
<evidence type="ECO:0000313" key="9">
    <source>
        <dbReference type="EMBL" id="KAF7517243.1"/>
    </source>
</evidence>
<accession>A0A9P5GCZ3</accession>